<evidence type="ECO:0000313" key="1">
    <source>
        <dbReference type="EMBL" id="JAS31772.1"/>
    </source>
</evidence>
<gene>
    <name evidence="1" type="ORF">g.21039</name>
</gene>
<protein>
    <submittedName>
        <fullName evidence="1">Uncharacterized protein</fullName>
    </submittedName>
</protein>
<dbReference type="AlphaFoldDB" id="A0A1B6E1G7"/>
<sequence length="135" mass="15606">MIIIINILFRTEESCLHFMFVESRSSNNFKFYYRTMKKKTKKVKKMKNQHGKKIEEVHLEEIEVLGLEGGEMEVVVEEEDGVVEVEVVGEEEVVSGEVVEEETEKVLGMEKEEKVLERVEEVDLGKVGVEKIMVV</sequence>
<proteinExistence type="predicted"/>
<dbReference type="EMBL" id="GEDC01005526">
    <property type="protein sequence ID" value="JAS31772.1"/>
    <property type="molecule type" value="Transcribed_RNA"/>
</dbReference>
<name>A0A1B6E1G7_9HEMI</name>
<feature type="non-terminal residue" evidence="1">
    <location>
        <position position="135"/>
    </location>
</feature>
<accession>A0A1B6E1G7</accession>
<organism evidence="1">
    <name type="scientific">Clastoptera arizonana</name>
    <name type="common">Arizona spittle bug</name>
    <dbReference type="NCBI Taxonomy" id="38151"/>
    <lineage>
        <taxon>Eukaryota</taxon>
        <taxon>Metazoa</taxon>
        <taxon>Ecdysozoa</taxon>
        <taxon>Arthropoda</taxon>
        <taxon>Hexapoda</taxon>
        <taxon>Insecta</taxon>
        <taxon>Pterygota</taxon>
        <taxon>Neoptera</taxon>
        <taxon>Paraneoptera</taxon>
        <taxon>Hemiptera</taxon>
        <taxon>Auchenorrhyncha</taxon>
        <taxon>Cercopoidea</taxon>
        <taxon>Clastopteridae</taxon>
        <taxon>Clastoptera</taxon>
    </lineage>
</organism>
<reference evidence="1" key="1">
    <citation type="submission" date="2015-12" db="EMBL/GenBank/DDBJ databases">
        <title>De novo transcriptome assembly of four potential Pierce s Disease insect vectors from Arizona vineyards.</title>
        <authorList>
            <person name="Tassone E.E."/>
        </authorList>
    </citation>
    <scope>NUCLEOTIDE SEQUENCE</scope>
</reference>